<evidence type="ECO:0000259" key="1">
    <source>
        <dbReference type="Pfam" id="PF12680"/>
    </source>
</evidence>
<comment type="caution">
    <text evidence="2">The sequence shown here is derived from an EMBL/GenBank/DDBJ whole genome shotgun (WGS) entry which is preliminary data.</text>
</comment>
<sequence length="153" mass="17654">MSTIEEKARIEDPHGEAEAVDFVRRFGEFWAEPTPERLNELVHPDVEFIQPVEAPVHGHAEAAAFWRRLFSLMPDLTGEIVSWGHRDGVVYIELRLSGTLGGRPFSWISLDRIRLEHGKVRQRIAYFDPLPLVKGIVTRPSALFTFVRNRLRR</sequence>
<dbReference type="RefSeq" id="WP_185063888.1">
    <property type="nucleotide sequence ID" value="NZ_BAABJP010000010.1"/>
</dbReference>
<dbReference type="InterPro" id="IPR037401">
    <property type="entry name" value="SnoaL-like"/>
</dbReference>
<dbReference type="EMBL" id="BAABJP010000010">
    <property type="protein sequence ID" value="GAA5155210.1"/>
    <property type="molecule type" value="Genomic_DNA"/>
</dbReference>
<dbReference type="InterPro" id="IPR032710">
    <property type="entry name" value="NTF2-like_dom_sf"/>
</dbReference>
<evidence type="ECO:0000313" key="3">
    <source>
        <dbReference type="Proteomes" id="UP001428817"/>
    </source>
</evidence>
<dbReference type="Pfam" id="PF12680">
    <property type="entry name" value="SnoaL_2"/>
    <property type="match status" value="1"/>
</dbReference>
<proteinExistence type="predicted"/>
<gene>
    <name evidence="2" type="ORF">GCM10023321_28150</name>
</gene>
<reference evidence="3" key="1">
    <citation type="journal article" date="2019" name="Int. J. Syst. Evol. Microbiol.">
        <title>The Global Catalogue of Microorganisms (GCM) 10K type strain sequencing project: providing services to taxonomists for standard genome sequencing and annotation.</title>
        <authorList>
            <consortium name="The Broad Institute Genomics Platform"/>
            <consortium name="The Broad Institute Genome Sequencing Center for Infectious Disease"/>
            <person name="Wu L."/>
            <person name="Ma J."/>
        </authorList>
    </citation>
    <scope>NUCLEOTIDE SEQUENCE [LARGE SCALE GENOMIC DNA]</scope>
    <source>
        <strain evidence="3">JCM 18303</strain>
    </source>
</reference>
<dbReference type="SUPFAM" id="SSF54427">
    <property type="entry name" value="NTF2-like"/>
    <property type="match status" value="1"/>
</dbReference>
<feature type="domain" description="SnoaL-like" evidence="1">
    <location>
        <begin position="23"/>
        <end position="121"/>
    </location>
</feature>
<protein>
    <recommendedName>
        <fullName evidence="1">SnoaL-like domain-containing protein</fullName>
    </recommendedName>
</protein>
<dbReference type="Gene3D" id="3.10.450.50">
    <property type="match status" value="1"/>
</dbReference>
<evidence type="ECO:0000313" key="2">
    <source>
        <dbReference type="EMBL" id="GAA5155210.1"/>
    </source>
</evidence>
<organism evidence="2 3">
    <name type="scientific">Pseudonocardia eucalypti</name>
    <dbReference type="NCBI Taxonomy" id="648755"/>
    <lineage>
        <taxon>Bacteria</taxon>
        <taxon>Bacillati</taxon>
        <taxon>Actinomycetota</taxon>
        <taxon>Actinomycetes</taxon>
        <taxon>Pseudonocardiales</taxon>
        <taxon>Pseudonocardiaceae</taxon>
        <taxon>Pseudonocardia</taxon>
    </lineage>
</organism>
<dbReference type="Proteomes" id="UP001428817">
    <property type="component" value="Unassembled WGS sequence"/>
</dbReference>
<accession>A0ABP9Q1E3</accession>
<keyword evidence="3" id="KW-1185">Reference proteome</keyword>
<name>A0ABP9Q1E3_9PSEU</name>